<dbReference type="Gene3D" id="3.40.630.30">
    <property type="match status" value="1"/>
</dbReference>
<dbReference type="RefSeq" id="WP_344044227.1">
    <property type="nucleotide sequence ID" value="NZ_BAAAPB010000001.1"/>
</dbReference>
<dbReference type="Proteomes" id="UP001500571">
    <property type="component" value="Unassembled WGS sequence"/>
</dbReference>
<comment type="caution">
    <text evidence="2">The sequence shown here is derived from an EMBL/GenBank/DDBJ whole genome shotgun (WGS) entry which is preliminary data.</text>
</comment>
<evidence type="ECO:0000313" key="3">
    <source>
        <dbReference type="Proteomes" id="UP001500571"/>
    </source>
</evidence>
<keyword evidence="3" id="KW-1185">Reference proteome</keyword>
<dbReference type="PROSITE" id="PS51186">
    <property type="entry name" value="GNAT"/>
    <property type="match status" value="1"/>
</dbReference>
<accession>A0ABN2QSY6</accession>
<evidence type="ECO:0000313" key="2">
    <source>
        <dbReference type="EMBL" id="GAA1957508.1"/>
    </source>
</evidence>
<dbReference type="CDD" id="cd04301">
    <property type="entry name" value="NAT_SF"/>
    <property type="match status" value="1"/>
</dbReference>
<sequence length="177" mass="19604">MEVVAVASEDLDDEDRRSLRALWDRAFGDRFSDDDADHAYGGVHVLARDGGRLVGHASAVPRLIRFGDQPWRTVGYVEAVATDPDRQGEGIGRQVMGMLRDEISSRWPAALLSTGRARGFYELLGWDRWRGLSYTRTAEGVLPDGEHGGLMVLRLDRSVVPDLAVPVTCEDRPGDAW</sequence>
<organism evidence="2 3">
    <name type="scientific">Nocardioides panacihumi</name>
    <dbReference type="NCBI Taxonomy" id="400774"/>
    <lineage>
        <taxon>Bacteria</taxon>
        <taxon>Bacillati</taxon>
        <taxon>Actinomycetota</taxon>
        <taxon>Actinomycetes</taxon>
        <taxon>Propionibacteriales</taxon>
        <taxon>Nocardioidaceae</taxon>
        <taxon>Nocardioides</taxon>
    </lineage>
</organism>
<gene>
    <name evidence="2" type="primary">aac(2')-Id</name>
    <name evidence="2" type="ORF">GCM10009798_16150</name>
</gene>
<name>A0ABN2QSY6_9ACTN</name>
<feature type="domain" description="N-acetyltransferase" evidence="1">
    <location>
        <begin position="6"/>
        <end position="156"/>
    </location>
</feature>
<dbReference type="EMBL" id="BAAAPB010000001">
    <property type="protein sequence ID" value="GAA1957508.1"/>
    <property type="molecule type" value="Genomic_DNA"/>
</dbReference>
<dbReference type="InterPro" id="IPR000182">
    <property type="entry name" value="GNAT_dom"/>
</dbReference>
<reference evidence="2 3" key="1">
    <citation type="journal article" date="2019" name="Int. J. Syst. Evol. Microbiol.">
        <title>The Global Catalogue of Microorganisms (GCM) 10K type strain sequencing project: providing services to taxonomists for standard genome sequencing and annotation.</title>
        <authorList>
            <consortium name="The Broad Institute Genomics Platform"/>
            <consortium name="The Broad Institute Genome Sequencing Center for Infectious Disease"/>
            <person name="Wu L."/>
            <person name="Ma J."/>
        </authorList>
    </citation>
    <scope>NUCLEOTIDE SEQUENCE [LARGE SCALE GENOMIC DNA]</scope>
    <source>
        <strain evidence="2 3">JCM 15309</strain>
    </source>
</reference>
<protein>
    <submittedName>
        <fullName evidence="2">Aminoglycoside N-acetyltransferase AAC(2')-Id</fullName>
    </submittedName>
</protein>
<dbReference type="Pfam" id="PF13527">
    <property type="entry name" value="Acetyltransf_9"/>
    <property type="match status" value="1"/>
</dbReference>
<dbReference type="SUPFAM" id="SSF55729">
    <property type="entry name" value="Acyl-CoA N-acyltransferases (Nat)"/>
    <property type="match status" value="1"/>
</dbReference>
<evidence type="ECO:0000259" key="1">
    <source>
        <dbReference type="PROSITE" id="PS51186"/>
    </source>
</evidence>
<dbReference type="InterPro" id="IPR016181">
    <property type="entry name" value="Acyl_CoA_acyltransferase"/>
</dbReference>
<proteinExistence type="predicted"/>